<dbReference type="OrthoDB" id="5946976at2759"/>
<dbReference type="PANTHER" id="PTHR46825">
    <property type="entry name" value="D-ALANYL-D-ALANINE-CARBOXYPEPTIDASE/ENDOPEPTIDASE AMPH"/>
    <property type="match status" value="1"/>
</dbReference>
<evidence type="ECO:0000256" key="1">
    <source>
        <dbReference type="ARBA" id="ARBA00038215"/>
    </source>
</evidence>
<dbReference type="InterPro" id="IPR001466">
    <property type="entry name" value="Beta-lactam-related"/>
</dbReference>
<dbReference type="PANTHER" id="PTHR46825:SF15">
    <property type="entry name" value="BETA-LACTAMASE-RELATED DOMAIN-CONTAINING PROTEIN"/>
    <property type="match status" value="1"/>
</dbReference>
<proteinExistence type="inferred from homology"/>
<dbReference type="InterPro" id="IPR050491">
    <property type="entry name" value="AmpC-like"/>
</dbReference>
<dbReference type="Pfam" id="PF00144">
    <property type="entry name" value="Beta-lactamase"/>
    <property type="match status" value="1"/>
</dbReference>
<feature type="compositionally biased region" description="Polar residues" evidence="2">
    <location>
        <begin position="407"/>
        <end position="416"/>
    </location>
</feature>
<feature type="region of interest" description="Disordered" evidence="2">
    <location>
        <begin position="395"/>
        <end position="419"/>
    </location>
</feature>
<organism evidence="5 6">
    <name type="scientific">Steccherinum ochraceum</name>
    <dbReference type="NCBI Taxonomy" id="92696"/>
    <lineage>
        <taxon>Eukaryota</taxon>
        <taxon>Fungi</taxon>
        <taxon>Dikarya</taxon>
        <taxon>Basidiomycota</taxon>
        <taxon>Agaricomycotina</taxon>
        <taxon>Agaricomycetes</taxon>
        <taxon>Polyporales</taxon>
        <taxon>Steccherinaceae</taxon>
        <taxon>Steccherinum</taxon>
    </lineage>
</organism>
<evidence type="ECO:0000259" key="4">
    <source>
        <dbReference type="Pfam" id="PF00144"/>
    </source>
</evidence>
<keyword evidence="3" id="KW-0732">Signal</keyword>
<dbReference type="SUPFAM" id="SSF56601">
    <property type="entry name" value="beta-lactamase/transpeptidase-like"/>
    <property type="match status" value="1"/>
</dbReference>
<evidence type="ECO:0000256" key="3">
    <source>
        <dbReference type="SAM" id="SignalP"/>
    </source>
</evidence>
<accession>A0A4R0RBK3</accession>
<feature type="signal peptide" evidence="3">
    <location>
        <begin position="1"/>
        <end position="19"/>
    </location>
</feature>
<keyword evidence="6" id="KW-1185">Reference proteome</keyword>
<dbReference type="Proteomes" id="UP000292702">
    <property type="component" value="Unassembled WGS sequence"/>
</dbReference>
<dbReference type="STRING" id="92696.A0A4R0RBK3"/>
<name>A0A4R0RBK3_9APHY</name>
<dbReference type="Gene3D" id="3.40.710.10">
    <property type="entry name" value="DD-peptidase/beta-lactamase superfamily"/>
    <property type="match status" value="1"/>
</dbReference>
<evidence type="ECO:0000313" key="5">
    <source>
        <dbReference type="EMBL" id="TCD62785.1"/>
    </source>
</evidence>
<gene>
    <name evidence="5" type="ORF">EIP91_006403</name>
</gene>
<dbReference type="EMBL" id="RWJN01000345">
    <property type="protein sequence ID" value="TCD62785.1"/>
    <property type="molecule type" value="Genomic_DNA"/>
</dbReference>
<sequence>MKLLILALVLFNVVAQGLAQQVPLHVNKIITPGLSQFIDKLRAEANIPGLTLGVVHSNGQVEHGAWGIKDENGANATTDTSFILASCSKAFLSAAMGILMDDFARGKNVTALPADVNVFDWSTKVVDLLPGQWQLEDEWATKKANIRDILSHVSGVPRHDYSPSRTDAPIDVLLNLRNLRPAYELREQWSYNNLMYISASHLISVYSGMRYVDFVKERIFTPLGMSSTTFSPTEAAQDDGLTQAWAYNKRRIPTWFTDGTMDLNAGPGGIISNAVDMTKWVKILLNEGVDPDTNTTVIPMSAFEAVTTPHAIMEGRPSTPDASIVGYGMGWGRGSYKGHELISHTGGIPGISTRIEFLPADGLGYVVLTNTDAGQPGIIKLVQHIMDETLGLGSAWDTTSSHERDTQPTSSHTAHPSQEIAEPSLPIAAYAGTYENAGYGTITLCAPSSTSPGCLRVLNTFAAIHNVTASENRHTLYAEYGTMWSSHIRLRYAGGNDFYMSLPELFPHGYGKDTTPFEVNSLGEDSGEAVAKFVVNKEGSRVLAFGFMGAEEEQEGRKRLLRNAGVEYSIPAAAEVILTRVDSE</sequence>
<evidence type="ECO:0000313" key="6">
    <source>
        <dbReference type="Proteomes" id="UP000292702"/>
    </source>
</evidence>
<comment type="caution">
    <text evidence="5">The sequence shown here is derived from an EMBL/GenBank/DDBJ whole genome shotgun (WGS) entry which is preliminary data.</text>
</comment>
<dbReference type="AlphaFoldDB" id="A0A4R0RBK3"/>
<protein>
    <recommendedName>
        <fullName evidence="4">Beta-lactamase-related domain-containing protein</fullName>
    </recommendedName>
</protein>
<comment type="similarity">
    <text evidence="1">Belongs to the peptidase S12 family.</text>
</comment>
<reference evidence="5 6" key="1">
    <citation type="submission" date="2018-11" db="EMBL/GenBank/DDBJ databases">
        <title>Genome assembly of Steccherinum ochraceum LE-BIN_3174, the white-rot fungus of the Steccherinaceae family (The Residual Polyporoid clade, Polyporales, Basidiomycota).</title>
        <authorList>
            <person name="Fedorova T.V."/>
            <person name="Glazunova O.A."/>
            <person name="Landesman E.O."/>
            <person name="Moiseenko K.V."/>
            <person name="Psurtseva N.V."/>
            <person name="Savinova O.S."/>
            <person name="Shakhova N.V."/>
            <person name="Tyazhelova T.V."/>
            <person name="Vasina D.V."/>
        </authorList>
    </citation>
    <scope>NUCLEOTIDE SEQUENCE [LARGE SCALE GENOMIC DNA]</scope>
    <source>
        <strain evidence="5 6">LE-BIN_3174</strain>
    </source>
</reference>
<dbReference type="InterPro" id="IPR012338">
    <property type="entry name" value="Beta-lactam/transpept-like"/>
</dbReference>
<evidence type="ECO:0000256" key="2">
    <source>
        <dbReference type="SAM" id="MobiDB-lite"/>
    </source>
</evidence>
<feature type="chain" id="PRO_5020597058" description="Beta-lactamase-related domain-containing protein" evidence="3">
    <location>
        <begin position="20"/>
        <end position="584"/>
    </location>
</feature>
<feature type="domain" description="Beta-lactamase-related" evidence="4">
    <location>
        <begin position="35"/>
        <end position="374"/>
    </location>
</feature>